<dbReference type="OrthoDB" id="684045at2759"/>
<organism evidence="1 2">
    <name type="scientific">Saprolegnia parasitica (strain CBS 223.65)</name>
    <dbReference type="NCBI Taxonomy" id="695850"/>
    <lineage>
        <taxon>Eukaryota</taxon>
        <taxon>Sar</taxon>
        <taxon>Stramenopiles</taxon>
        <taxon>Oomycota</taxon>
        <taxon>Saprolegniomycetes</taxon>
        <taxon>Saprolegniales</taxon>
        <taxon>Saprolegniaceae</taxon>
        <taxon>Saprolegnia</taxon>
    </lineage>
</organism>
<evidence type="ECO:0000313" key="2">
    <source>
        <dbReference type="Proteomes" id="UP000030745"/>
    </source>
</evidence>
<proteinExistence type="predicted"/>
<dbReference type="GeneID" id="24123910"/>
<dbReference type="InterPro" id="IPR036770">
    <property type="entry name" value="Ankyrin_rpt-contain_sf"/>
</dbReference>
<sequence length="222" mass="24327">MATSYEDNVWFAAKMGRLDELMRLIEVDGHAFDAQDDQLKTPFYYACTFNQPEVLRYLHGLYARRNVVMPEEQRAWCIVSCLNKDVRLFLEGKTTIEAVIADRAKNAHNETLSPIAAAAQGNMARLRYFIKSEPLLLWTADAASGKTPVEVACDAGHAPATATLLSAAKKDLSAAAYDDLVARCAAATTPGSFMHRVVRGEVPMKEIMAAHKQATPAPGPQT</sequence>
<dbReference type="Proteomes" id="UP000030745">
    <property type="component" value="Unassembled WGS sequence"/>
</dbReference>
<dbReference type="KEGG" id="spar:SPRG_01313"/>
<evidence type="ECO:0000313" key="1">
    <source>
        <dbReference type="EMBL" id="KDO34039.1"/>
    </source>
</evidence>
<dbReference type="RefSeq" id="XP_012194924.1">
    <property type="nucleotide sequence ID" value="XM_012339534.1"/>
</dbReference>
<keyword evidence="2" id="KW-1185">Reference proteome</keyword>
<name>A0A067CTK7_SAPPC</name>
<dbReference type="InterPro" id="IPR002110">
    <property type="entry name" value="Ankyrin_rpt"/>
</dbReference>
<dbReference type="VEuPathDB" id="FungiDB:SPRG_01313"/>
<dbReference type="OMA" id="CDAGHAP"/>
<dbReference type="Gene3D" id="1.25.40.20">
    <property type="entry name" value="Ankyrin repeat-containing domain"/>
    <property type="match status" value="1"/>
</dbReference>
<dbReference type="SMART" id="SM00248">
    <property type="entry name" value="ANK"/>
    <property type="match status" value="2"/>
</dbReference>
<dbReference type="SUPFAM" id="SSF48403">
    <property type="entry name" value="Ankyrin repeat"/>
    <property type="match status" value="1"/>
</dbReference>
<reference evidence="1 2" key="1">
    <citation type="journal article" date="2013" name="PLoS Genet.">
        <title>Distinctive expansion of potential virulence genes in the genome of the oomycete fish pathogen Saprolegnia parasitica.</title>
        <authorList>
            <person name="Jiang R.H."/>
            <person name="de Bruijn I."/>
            <person name="Haas B.J."/>
            <person name="Belmonte R."/>
            <person name="Lobach L."/>
            <person name="Christie J."/>
            <person name="van den Ackerveken G."/>
            <person name="Bottin A."/>
            <person name="Bulone V."/>
            <person name="Diaz-Moreno S.M."/>
            <person name="Dumas B."/>
            <person name="Fan L."/>
            <person name="Gaulin E."/>
            <person name="Govers F."/>
            <person name="Grenville-Briggs L.J."/>
            <person name="Horner N.R."/>
            <person name="Levin J.Z."/>
            <person name="Mammella M."/>
            <person name="Meijer H.J."/>
            <person name="Morris P."/>
            <person name="Nusbaum C."/>
            <person name="Oome S."/>
            <person name="Phillips A.J."/>
            <person name="van Rooyen D."/>
            <person name="Rzeszutek E."/>
            <person name="Saraiva M."/>
            <person name="Secombes C.J."/>
            <person name="Seidl M.F."/>
            <person name="Snel B."/>
            <person name="Stassen J.H."/>
            <person name="Sykes S."/>
            <person name="Tripathy S."/>
            <person name="van den Berg H."/>
            <person name="Vega-Arreguin J.C."/>
            <person name="Wawra S."/>
            <person name="Young S.K."/>
            <person name="Zeng Q."/>
            <person name="Dieguez-Uribeondo J."/>
            <person name="Russ C."/>
            <person name="Tyler B.M."/>
            <person name="van West P."/>
        </authorList>
    </citation>
    <scope>NUCLEOTIDE SEQUENCE [LARGE SCALE GENOMIC DNA]</scope>
    <source>
        <strain evidence="1 2">CBS 223.65</strain>
    </source>
</reference>
<dbReference type="Pfam" id="PF13637">
    <property type="entry name" value="Ank_4"/>
    <property type="match status" value="1"/>
</dbReference>
<protein>
    <submittedName>
        <fullName evidence="1">Uncharacterized protein</fullName>
    </submittedName>
</protein>
<gene>
    <name evidence="1" type="ORF">SPRG_01313</name>
</gene>
<accession>A0A067CTK7</accession>
<dbReference type="EMBL" id="KK583191">
    <property type="protein sequence ID" value="KDO34039.1"/>
    <property type="molecule type" value="Genomic_DNA"/>
</dbReference>
<dbReference type="AlphaFoldDB" id="A0A067CTK7"/>